<comment type="subcellular location">
    <subcellularLocation>
        <location evidence="1">Membrane</location>
        <topology evidence="1">Multi-pass membrane protein</topology>
    </subcellularLocation>
</comment>
<evidence type="ECO:0000256" key="6">
    <source>
        <dbReference type="SAM" id="Phobius"/>
    </source>
</evidence>
<organism evidence="7 8">
    <name type="scientific">Hibiscus syriacus</name>
    <name type="common">Rose of Sharon</name>
    <dbReference type="NCBI Taxonomy" id="106335"/>
    <lineage>
        <taxon>Eukaryota</taxon>
        <taxon>Viridiplantae</taxon>
        <taxon>Streptophyta</taxon>
        <taxon>Embryophyta</taxon>
        <taxon>Tracheophyta</taxon>
        <taxon>Spermatophyta</taxon>
        <taxon>Magnoliopsida</taxon>
        <taxon>eudicotyledons</taxon>
        <taxon>Gunneridae</taxon>
        <taxon>Pentapetalae</taxon>
        <taxon>rosids</taxon>
        <taxon>malvids</taxon>
        <taxon>Malvales</taxon>
        <taxon>Malvaceae</taxon>
        <taxon>Malvoideae</taxon>
        <taxon>Hibiscus</taxon>
    </lineage>
</organism>
<dbReference type="PANTHER" id="PTHR11654">
    <property type="entry name" value="OLIGOPEPTIDE TRANSPORTER-RELATED"/>
    <property type="match status" value="1"/>
</dbReference>
<protein>
    <submittedName>
        <fullName evidence="7">Uncharacterized protein</fullName>
    </submittedName>
</protein>
<feature type="transmembrane region" description="Helical" evidence="6">
    <location>
        <begin position="108"/>
        <end position="125"/>
    </location>
</feature>
<feature type="transmembrane region" description="Helical" evidence="6">
    <location>
        <begin position="36"/>
        <end position="56"/>
    </location>
</feature>
<dbReference type="InterPro" id="IPR036259">
    <property type="entry name" value="MFS_trans_sf"/>
</dbReference>
<feature type="transmembrane region" description="Helical" evidence="6">
    <location>
        <begin position="62"/>
        <end position="80"/>
    </location>
</feature>
<evidence type="ECO:0000256" key="1">
    <source>
        <dbReference type="ARBA" id="ARBA00004141"/>
    </source>
</evidence>
<evidence type="ECO:0000256" key="3">
    <source>
        <dbReference type="ARBA" id="ARBA00022692"/>
    </source>
</evidence>
<keyword evidence="3 6" id="KW-0812">Transmembrane</keyword>
<keyword evidence="8" id="KW-1185">Reference proteome</keyword>
<evidence type="ECO:0000313" key="8">
    <source>
        <dbReference type="Proteomes" id="UP000436088"/>
    </source>
</evidence>
<dbReference type="Proteomes" id="UP000436088">
    <property type="component" value="Unassembled WGS sequence"/>
</dbReference>
<keyword evidence="4 6" id="KW-1133">Transmembrane helix</keyword>
<dbReference type="Pfam" id="PF00854">
    <property type="entry name" value="PTR2"/>
    <property type="match status" value="1"/>
</dbReference>
<keyword evidence="5 6" id="KW-0472">Membrane</keyword>
<evidence type="ECO:0000256" key="2">
    <source>
        <dbReference type="ARBA" id="ARBA00005982"/>
    </source>
</evidence>
<comment type="caution">
    <text evidence="7">The sequence shown here is derived from an EMBL/GenBank/DDBJ whole genome shotgun (WGS) entry which is preliminary data.</text>
</comment>
<evidence type="ECO:0000256" key="5">
    <source>
        <dbReference type="ARBA" id="ARBA00023136"/>
    </source>
</evidence>
<gene>
    <name evidence="7" type="ORF">F3Y22_tig00110280pilonHSYRG00079</name>
</gene>
<name>A0A6A3B8Z6_HIBSY</name>
<comment type="similarity">
    <text evidence="2">Belongs to the major facilitator superfamily. Proton-dependent oligopeptide transporter (POT/PTR) (TC 2.A.17) family.</text>
</comment>
<dbReference type="GO" id="GO:0022857">
    <property type="term" value="F:transmembrane transporter activity"/>
    <property type="evidence" value="ECO:0007669"/>
    <property type="project" value="InterPro"/>
</dbReference>
<evidence type="ECO:0000256" key="4">
    <source>
        <dbReference type="ARBA" id="ARBA00022989"/>
    </source>
</evidence>
<evidence type="ECO:0000313" key="7">
    <source>
        <dbReference type="EMBL" id="KAE8711672.1"/>
    </source>
</evidence>
<proteinExistence type="inferred from homology"/>
<dbReference type="GO" id="GO:0016020">
    <property type="term" value="C:membrane"/>
    <property type="evidence" value="ECO:0007669"/>
    <property type="project" value="UniProtKB-SubCell"/>
</dbReference>
<dbReference type="EMBL" id="VEPZ02000909">
    <property type="protein sequence ID" value="KAE8711672.1"/>
    <property type="molecule type" value="Genomic_DNA"/>
</dbReference>
<sequence length="413" mass="46231">MVLALTYSDVFNSYVIWLMMPYLTNVWKLNDAHAAAIINVWRGLMWMMPICMLYSADTVMGKFPMIVLSGVTSSIGFGLLSMSTPRVFTKEIGTCYSYEPKCISGEKISFFFAALLLTALGISGLRSSLPPLLEKNLEDTKKEEEIISSLSYINPWSIKFGVPAICTAAATVVFISGSCYYSREPPAGSPFTTVFRVICAATSKMFNRTAMDVAATFLPNQSQEQQKRNRWRLCRVTEVEETKLVVRLFHRCPFFIICGLVSAAGHRFFMSQANHLKRNNYPLLILPFFFDISKNYSHLISCGVLSKYQPRIGIGISMILDAICCMTAATVEAWRLNVVKSHGLLYKPDDEIPMFFSVLVPQFVLLGVNDGIFEQCVSGFFKNQVPPTMRPYLKWLSEGIRGVGIIGGGGWKD</sequence>
<accession>A0A6A3B8Z6</accession>
<reference evidence="7" key="1">
    <citation type="submission" date="2019-09" db="EMBL/GenBank/DDBJ databases">
        <title>Draft genome information of white flower Hibiscus syriacus.</title>
        <authorList>
            <person name="Kim Y.-M."/>
        </authorList>
    </citation>
    <scope>NUCLEOTIDE SEQUENCE [LARGE SCALE GENOMIC DNA]</scope>
    <source>
        <strain evidence="7">YM2019G1</strain>
    </source>
</reference>
<feature type="transmembrane region" description="Helical" evidence="6">
    <location>
        <begin position="6"/>
        <end position="24"/>
    </location>
</feature>
<dbReference type="InterPro" id="IPR000109">
    <property type="entry name" value="POT_fam"/>
</dbReference>
<dbReference type="AlphaFoldDB" id="A0A6A3B8Z6"/>
<dbReference type="Gene3D" id="1.20.1250.20">
    <property type="entry name" value="MFS general substrate transporter like domains"/>
    <property type="match status" value="1"/>
</dbReference>